<organism evidence="4 5">
    <name type="scientific">Brachybacterium phenoliresistens</name>
    <dbReference type="NCBI Taxonomy" id="396014"/>
    <lineage>
        <taxon>Bacteria</taxon>
        <taxon>Bacillati</taxon>
        <taxon>Actinomycetota</taxon>
        <taxon>Actinomycetes</taxon>
        <taxon>Micrococcales</taxon>
        <taxon>Dermabacteraceae</taxon>
        <taxon>Brachybacterium</taxon>
    </lineage>
</organism>
<dbReference type="Proteomes" id="UP000023067">
    <property type="component" value="Unassembled WGS sequence"/>
</dbReference>
<dbReference type="RefSeq" id="WP_084148338.1">
    <property type="nucleotide sequence ID" value="NZ_KK069991.1"/>
</dbReference>
<dbReference type="HOGENOM" id="CLU_003827_2_0_11"/>
<protein>
    <submittedName>
        <fullName evidence="4">Oxidoreductase</fullName>
    </submittedName>
</protein>
<dbReference type="GO" id="GO:0020037">
    <property type="term" value="F:heme binding"/>
    <property type="evidence" value="ECO:0007669"/>
    <property type="project" value="TreeGrafter"/>
</dbReference>
<keyword evidence="2" id="KW-0472">Membrane</keyword>
<dbReference type="InterPro" id="IPR000572">
    <property type="entry name" value="OxRdtase_Mopterin-bd_dom"/>
</dbReference>
<dbReference type="InterPro" id="IPR014756">
    <property type="entry name" value="Ig_E-set"/>
</dbReference>
<feature type="transmembrane region" description="Helical" evidence="2">
    <location>
        <begin position="154"/>
        <end position="172"/>
    </location>
</feature>
<dbReference type="SUPFAM" id="SSF56524">
    <property type="entry name" value="Oxidoreductase molybdopterin-binding domain"/>
    <property type="match status" value="1"/>
</dbReference>
<dbReference type="Gene3D" id="2.60.40.650">
    <property type="match status" value="1"/>
</dbReference>
<name>Z9JU73_9MICO</name>
<evidence type="ECO:0000313" key="4">
    <source>
        <dbReference type="EMBL" id="EWS81538.1"/>
    </source>
</evidence>
<dbReference type="EMBL" id="JDYK01000006">
    <property type="protein sequence ID" value="EWS81538.1"/>
    <property type="molecule type" value="Genomic_DNA"/>
</dbReference>
<dbReference type="Gene3D" id="3.90.420.10">
    <property type="entry name" value="Oxidoreductase, molybdopterin-binding domain"/>
    <property type="match status" value="1"/>
</dbReference>
<dbReference type="STRING" id="396014.BF93_15185"/>
<dbReference type="InterPro" id="IPR036374">
    <property type="entry name" value="OxRdtase_Mopterin-bd_sf"/>
</dbReference>
<evidence type="ECO:0000256" key="2">
    <source>
        <dbReference type="SAM" id="Phobius"/>
    </source>
</evidence>
<feature type="transmembrane region" description="Helical" evidence="2">
    <location>
        <begin position="102"/>
        <end position="120"/>
    </location>
</feature>
<accession>Z9JU73</accession>
<dbReference type="GO" id="GO:0043546">
    <property type="term" value="F:molybdopterin cofactor binding"/>
    <property type="evidence" value="ECO:0007669"/>
    <property type="project" value="TreeGrafter"/>
</dbReference>
<keyword evidence="5" id="KW-1185">Reference proteome</keyword>
<feature type="domain" description="Oxidoreductase molybdopterin-binding" evidence="3">
    <location>
        <begin position="270"/>
        <end position="419"/>
    </location>
</feature>
<feature type="transmembrane region" description="Helical" evidence="2">
    <location>
        <begin position="64"/>
        <end position="82"/>
    </location>
</feature>
<evidence type="ECO:0000313" key="5">
    <source>
        <dbReference type="Proteomes" id="UP000023067"/>
    </source>
</evidence>
<evidence type="ECO:0000256" key="1">
    <source>
        <dbReference type="SAM" id="MobiDB-lite"/>
    </source>
</evidence>
<dbReference type="GO" id="GO:0008482">
    <property type="term" value="F:sulfite oxidase activity"/>
    <property type="evidence" value="ECO:0007669"/>
    <property type="project" value="TreeGrafter"/>
</dbReference>
<feature type="transmembrane region" description="Helical" evidence="2">
    <location>
        <begin position="196"/>
        <end position="216"/>
    </location>
</feature>
<keyword evidence="2" id="KW-1133">Transmembrane helix</keyword>
<dbReference type="GO" id="GO:0006790">
    <property type="term" value="P:sulfur compound metabolic process"/>
    <property type="evidence" value="ECO:0007669"/>
    <property type="project" value="TreeGrafter"/>
</dbReference>
<sequence>MSSDGEGPRSSPSGPTPGRPPSGPAARRAPSGARLRRLPWGSALVGLVAGAALLAVAELASLPLSAASAPLVAIGGAFIDVIPPWVKDAAIALFGTYDKAALFASMLAVYGAVMALLGILGAHRPRAAMLGVGGLGLAAAGIVLTRAGTGPADALPVLLGTAAGIVVLRVLGRMMRPAPAAPGAGPEAAGVRRRPLLVTAGAGLVFGALGVGARALHASRDAAGRAARAFALPSPRSSAPAIPEQAQSQVAGMPPFLTPTAEFYRIDTALAVPRVDPQTWRLRVGGLVRREVVLDLAQLLALPMLERHITLTCVSNPVGGDLAGNATWLGVPVSTILEMAGVREGADMVLSRSVDGFTASTPLEALRDGRDALIAVGMNGAPLPPEHGFPVRMVVPGLYGYVSATKWLTELTVTRFADDRAYWTDRGWSERGPIKIASRIDVPRAFAVLERDAQGAVMLGGTAWAQQRGISAVQVRIDEGPWRDAELAASVSEDCWTQWSLRWDGADAGRHAVTVRAVDGDGQEQTAERADPVPDGASGWHEIRFEVA</sequence>
<reference evidence="4 5" key="1">
    <citation type="submission" date="2014-02" db="EMBL/GenBank/DDBJ databases">
        <title>Genome sequence of Brachybacterium phenoliresistens strain W13A50.</title>
        <authorList>
            <person name="Wang X."/>
        </authorList>
    </citation>
    <scope>NUCLEOTIDE SEQUENCE [LARGE SCALE GENOMIC DNA]</scope>
    <source>
        <strain evidence="4 5">W13A50</strain>
    </source>
</reference>
<proteinExistence type="predicted"/>
<feature type="compositionally biased region" description="Pro residues" evidence="1">
    <location>
        <begin position="14"/>
        <end position="23"/>
    </location>
</feature>
<feature type="region of interest" description="Disordered" evidence="1">
    <location>
        <begin position="1"/>
        <end position="31"/>
    </location>
</feature>
<keyword evidence="2" id="KW-0812">Transmembrane</keyword>
<dbReference type="PATRIC" id="fig|396014.3.peg.1382"/>
<dbReference type="Pfam" id="PF00174">
    <property type="entry name" value="Oxidored_molyb"/>
    <property type="match status" value="1"/>
</dbReference>
<gene>
    <name evidence="4" type="ORF">BF93_15185</name>
</gene>
<dbReference type="PANTHER" id="PTHR19372:SF7">
    <property type="entry name" value="SULFITE OXIDASE, MITOCHONDRIAL"/>
    <property type="match status" value="1"/>
</dbReference>
<feature type="transmembrane region" description="Helical" evidence="2">
    <location>
        <begin position="38"/>
        <end position="57"/>
    </location>
</feature>
<comment type="caution">
    <text evidence="4">The sequence shown here is derived from an EMBL/GenBank/DDBJ whole genome shotgun (WGS) entry which is preliminary data.</text>
</comment>
<dbReference type="PANTHER" id="PTHR19372">
    <property type="entry name" value="SULFITE REDUCTASE"/>
    <property type="match status" value="1"/>
</dbReference>
<feature type="transmembrane region" description="Helical" evidence="2">
    <location>
        <begin position="127"/>
        <end position="148"/>
    </location>
</feature>
<dbReference type="SUPFAM" id="SSF81296">
    <property type="entry name" value="E set domains"/>
    <property type="match status" value="1"/>
</dbReference>
<dbReference type="eggNOG" id="COG2041">
    <property type="taxonomic scope" value="Bacteria"/>
</dbReference>
<dbReference type="AlphaFoldDB" id="Z9JU73"/>
<evidence type="ECO:0000259" key="3">
    <source>
        <dbReference type="Pfam" id="PF00174"/>
    </source>
</evidence>